<sequence>MLAIGLSGCTPTDSSPAPSAPGLPTSSSSESSAPTSAPKENSSAVVDYSRLLIEPTDINSAYDTFVTRSTVPNRRGGKGISALFVNQDDTRAIGVTISILPDEAAAKAALDASLTAIGATVTGGPPAPSPVGTDGTVIVGTSPDGAKDVTALLFTKGPAVARLEFQSAPGDPTPPDVVTDIGIKQAIALRVGLPSVTG</sequence>
<accession>A0A5Q5BS22</accession>
<protein>
    <recommendedName>
        <fullName evidence="3">DUF5642 domain-containing protein</fullName>
    </recommendedName>
</protein>
<dbReference type="KEGG" id="mmc:Mmcs_5208"/>
<evidence type="ECO:0000313" key="2">
    <source>
        <dbReference type="EMBL" id="ABG11310.1"/>
    </source>
</evidence>
<evidence type="ECO:0000256" key="1">
    <source>
        <dbReference type="SAM" id="MobiDB-lite"/>
    </source>
</evidence>
<gene>
    <name evidence="2" type="ordered locus">Mmcs_5208</name>
</gene>
<evidence type="ECO:0008006" key="3">
    <source>
        <dbReference type="Google" id="ProtNLM"/>
    </source>
</evidence>
<name>A0A5Q5BS22_MYCSS</name>
<feature type="region of interest" description="Disordered" evidence="1">
    <location>
        <begin position="1"/>
        <end position="43"/>
    </location>
</feature>
<dbReference type="AlphaFoldDB" id="A0A5Q5BS22"/>
<organism evidence="2">
    <name type="scientific">Mycobacterium sp. (strain MCS)</name>
    <dbReference type="NCBI Taxonomy" id="164756"/>
    <lineage>
        <taxon>Bacteria</taxon>
        <taxon>Bacillati</taxon>
        <taxon>Actinomycetota</taxon>
        <taxon>Actinomycetes</taxon>
        <taxon>Mycobacteriales</taxon>
        <taxon>Mycobacteriaceae</taxon>
        <taxon>Mycobacterium</taxon>
    </lineage>
</organism>
<proteinExistence type="predicted"/>
<dbReference type="EMBL" id="CP000384">
    <property type="protein sequence ID" value="ABG11310.1"/>
    <property type="molecule type" value="Genomic_DNA"/>
</dbReference>
<feature type="compositionally biased region" description="Low complexity" evidence="1">
    <location>
        <begin position="14"/>
        <end position="38"/>
    </location>
</feature>
<reference evidence="2" key="1">
    <citation type="submission" date="2006-06" db="EMBL/GenBank/DDBJ databases">
        <title>Complete sequence of chromosome of Mycobacterium sp. MCS.</title>
        <authorList>
            <consortium name="US DOE Joint Genome Institute"/>
            <person name="Copeland A."/>
            <person name="Lucas S."/>
            <person name="Lapidus A."/>
            <person name="Barry K."/>
            <person name="Detter J.C."/>
            <person name="Glavina del Rio T."/>
            <person name="Hammon N."/>
            <person name="Israni S."/>
            <person name="Dalin E."/>
            <person name="Tice H."/>
            <person name="Pitluck S."/>
            <person name="Martinez M."/>
            <person name="Schmutz J."/>
            <person name="Larimer F."/>
            <person name="Land M."/>
            <person name="Hauser L."/>
            <person name="Kyrpides N."/>
            <person name="Kim E."/>
            <person name="Miller C.D."/>
            <person name="Hughes J.E."/>
            <person name="Anderson A.J."/>
            <person name="Sims R.C."/>
            <person name="Richardson P."/>
        </authorList>
    </citation>
    <scope>NUCLEOTIDE SEQUENCE [LARGE SCALE GENOMIC DNA]</scope>
    <source>
        <strain evidence="2">MCS</strain>
    </source>
</reference>